<evidence type="ECO:0000313" key="5">
    <source>
        <dbReference type="Proteomes" id="UP000515135"/>
    </source>
</evidence>
<feature type="transmembrane region" description="Helical" evidence="3">
    <location>
        <begin position="399"/>
        <end position="421"/>
    </location>
</feature>
<keyword evidence="5" id="KW-1185">Reference proteome</keyword>
<evidence type="ECO:0000256" key="3">
    <source>
        <dbReference type="SAM" id="Phobius"/>
    </source>
</evidence>
<feature type="transmembrane region" description="Helical" evidence="3">
    <location>
        <begin position="127"/>
        <end position="151"/>
    </location>
</feature>
<feature type="transmembrane region" description="Helical" evidence="3">
    <location>
        <begin position="371"/>
        <end position="393"/>
    </location>
</feature>
<evidence type="ECO:0000259" key="4">
    <source>
        <dbReference type="PROSITE" id="PS50850"/>
    </source>
</evidence>
<gene>
    <name evidence="6" type="primary">LOC109465183</name>
</gene>
<dbReference type="AlphaFoldDB" id="A0A6P4Y6B1"/>
<feature type="compositionally biased region" description="Polar residues" evidence="2">
    <location>
        <begin position="1"/>
        <end position="10"/>
    </location>
</feature>
<feature type="transmembrane region" description="Helical" evidence="3">
    <location>
        <begin position="337"/>
        <end position="359"/>
    </location>
</feature>
<evidence type="ECO:0000256" key="1">
    <source>
        <dbReference type="ARBA" id="ARBA00004141"/>
    </source>
</evidence>
<dbReference type="KEGG" id="bbel:109465183"/>
<organism evidence="5 6">
    <name type="scientific">Branchiostoma belcheri</name>
    <name type="common">Amphioxus</name>
    <dbReference type="NCBI Taxonomy" id="7741"/>
    <lineage>
        <taxon>Eukaryota</taxon>
        <taxon>Metazoa</taxon>
        <taxon>Chordata</taxon>
        <taxon>Cephalochordata</taxon>
        <taxon>Leptocardii</taxon>
        <taxon>Amphioxiformes</taxon>
        <taxon>Branchiostomatidae</taxon>
        <taxon>Branchiostoma</taxon>
    </lineage>
</organism>
<dbReference type="RefSeq" id="XP_019617889.1">
    <property type="nucleotide sequence ID" value="XM_019762330.1"/>
</dbReference>
<feature type="transmembrane region" description="Helical" evidence="3">
    <location>
        <begin position="102"/>
        <end position="121"/>
    </location>
</feature>
<dbReference type="Proteomes" id="UP000515135">
    <property type="component" value="Unplaced"/>
</dbReference>
<comment type="subcellular location">
    <subcellularLocation>
        <location evidence="1">Membrane</location>
        <topology evidence="1">Multi-pass membrane protein</topology>
    </subcellularLocation>
</comment>
<dbReference type="GO" id="GO:0016020">
    <property type="term" value="C:membrane"/>
    <property type="evidence" value="ECO:0007669"/>
    <property type="project" value="UniProtKB-SubCell"/>
</dbReference>
<dbReference type="SUPFAM" id="SSF103473">
    <property type="entry name" value="MFS general substrate transporter"/>
    <property type="match status" value="1"/>
</dbReference>
<protein>
    <submittedName>
        <fullName evidence="6">Monocarboxylate transporter 13-like</fullName>
    </submittedName>
</protein>
<dbReference type="OrthoDB" id="2213137at2759"/>
<dbReference type="PANTHER" id="PTHR11360:SF316">
    <property type="entry name" value="MONOCARBOXYLATE TRANSPORTER 12-LIKE"/>
    <property type="match status" value="1"/>
</dbReference>
<feature type="region of interest" description="Disordered" evidence="2">
    <location>
        <begin position="1"/>
        <end position="28"/>
    </location>
</feature>
<dbReference type="Gene3D" id="1.20.1250.20">
    <property type="entry name" value="MFS general substrate transporter like domains"/>
    <property type="match status" value="1"/>
</dbReference>
<sequence length="517" mass="55773">MSSMEGNSSTPRAAEGPEEGPPGKRREAPDGGWGWCVVLAGFTVCFCTAGTIRSLGVFFLEFVDQFDSTYGKTSWITSITLAAMYGGGPLASLVDRAVGPRCAVMLGGVTAACGCMCASFATRVVSVYLTLGVMTGFGFSLAFLPTMTMVGRYFDRRRTLANALAWLGACTGNFALPPVFQLLIDRYGWRGALVVISGIALNCCVCGALLRPITSDVTGNDVCRPEKDVVTHRKNAQQTATDSASEKSDYTDTPDAVAYSRIQTETSCGNNVTLYKDKRLSPLQKRSRCKMLGFSLLRKRHFVLYLLSFAFLYFGYYVPFVHLVPRAVYMGVGEYQAAFLVSVLSVGDFVGRVVMGTIPEIPKYGRRLHKYVIASSMLGVCSLLCPLAVTYTAMLVHSVVYGFVNGLIIPLTFAVAADLVGTKRLASAIGLLMMAEGIAASLGPPVAGALYDLTGNYNMSFLTAGSSMFLAGVIMIPVMLSASKEEQPPLDTTELVMDTREKDDERLETVYERLTAV</sequence>
<dbReference type="GO" id="GO:0008028">
    <property type="term" value="F:monocarboxylic acid transmembrane transporter activity"/>
    <property type="evidence" value="ECO:0007669"/>
    <property type="project" value="TreeGrafter"/>
</dbReference>
<keyword evidence="3" id="KW-0472">Membrane</keyword>
<keyword evidence="3" id="KW-0812">Transmembrane</keyword>
<dbReference type="PANTHER" id="PTHR11360">
    <property type="entry name" value="MONOCARBOXYLATE TRANSPORTER"/>
    <property type="match status" value="1"/>
</dbReference>
<dbReference type="GeneID" id="109465183"/>
<feature type="transmembrane region" description="Helical" evidence="3">
    <location>
        <begin position="190"/>
        <end position="210"/>
    </location>
</feature>
<accession>A0A6P4Y6B1</accession>
<name>A0A6P4Y6B1_BRABE</name>
<feature type="transmembrane region" description="Helical" evidence="3">
    <location>
        <begin position="457"/>
        <end position="480"/>
    </location>
</feature>
<evidence type="ECO:0000313" key="6">
    <source>
        <dbReference type="RefSeq" id="XP_019617889.1"/>
    </source>
</evidence>
<feature type="domain" description="Major facilitator superfamily (MFS) profile" evidence="4">
    <location>
        <begin position="301"/>
        <end position="517"/>
    </location>
</feature>
<dbReference type="InterPro" id="IPR011701">
    <property type="entry name" value="MFS"/>
</dbReference>
<dbReference type="Pfam" id="PF07690">
    <property type="entry name" value="MFS_1"/>
    <property type="match status" value="1"/>
</dbReference>
<keyword evidence="3" id="KW-1133">Transmembrane helix</keyword>
<feature type="transmembrane region" description="Helical" evidence="3">
    <location>
        <begin position="302"/>
        <end position="325"/>
    </location>
</feature>
<dbReference type="InterPro" id="IPR020846">
    <property type="entry name" value="MFS_dom"/>
</dbReference>
<evidence type="ECO:0000256" key="2">
    <source>
        <dbReference type="SAM" id="MobiDB-lite"/>
    </source>
</evidence>
<feature type="transmembrane region" description="Helical" evidence="3">
    <location>
        <begin position="33"/>
        <end position="55"/>
    </location>
</feature>
<dbReference type="PROSITE" id="PS50850">
    <property type="entry name" value="MFS"/>
    <property type="match status" value="1"/>
</dbReference>
<feature type="transmembrane region" description="Helical" evidence="3">
    <location>
        <begin position="163"/>
        <end position="184"/>
    </location>
</feature>
<feature type="transmembrane region" description="Helical" evidence="3">
    <location>
        <begin position="428"/>
        <end position="451"/>
    </location>
</feature>
<proteinExistence type="predicted"/>
<feature type="transmembrane region" description="Helical" evidence="3">
    <location>
        <begin position="75"/>
        <end position="95"/>
    </location>
</feature>
<reference evidence="6" key="1">
    <citation type="submission" date="2025-08" db="UniProtKB">
        <authorList>
            <consortium name="RefSeq"/>
        </authorList>
    </citation>
    <scope>IDENTIFICATION</scope>
    <source>
        <tissue evidence="6">Gonad</tissue>
    </source>
</reference>
<dbReference type="InterPro" id="IPR050327">
    <property type="entry name" value="Proton-linked_MCT"/>
</dbReference>
<dbReference type="InterPro" id="IPR036259">
    <property type="entry name" value="MFS_trans_sf"/>
</dbReference>